<gene>
    <name evidence="3" type="ORF">HPS54_08275</name>
</gene>
<feature type="signal peptide" evidence="1">
    <location>
        <begin position="1"/>
        <end position="25"/>
    </location>
</feature>
<reference evidence="3 4" key="1">
    <citation type="submission" date="2020-05" db="EMBL/GenBank/DDBJ databases">
        <title>Distinct polysaccharide utilization as determinants for interspecies competition between intestinal Prevotella spp.</title>
        <authorList>
            <person name="Galvez E.J.C."/>
            <person name="Iljazovic A."/>
            <person name="Strowig T."/>
        </authorList>
    </citation>
    <scope>NUCLEOTIDE SEQUENCE [LARGE SCALE GENOMIC DNA]</scope>
    <source>
        <strain evidence="3 4">PCHR</strain>
    </source>
</reference>
<sequence length="147" mass="16016">MRNTKNMAFIVCTMLLLVVMTNANAIVLCDDDNTKTIIYDYDAAGNRISRGGEINNAKQRSRITGDGEDIAEIMQKDGTDARYIIGLNPTIKPADCTVSIYDLSGQFLGSKSFITNSTEVDISELRSGCYIVKIAVGSATCSFKIIK</sequence>
<dbReference type="Pfam" id="PF18962">
    <property type="entry name" value="Por_Secre_tail"/>
    <property type="match status" value="1"/>
</dbReference>
<organism evidence="3 4">
    <name type="scientific">Xylanibacter caecicola</name>
    <dbReference type="NCBI Taxonomy" id="2736294"/>
    <lineage>
        <taxon>Bacteria</taxon>
        <taxon>Pseudomonadati</taxon>
        <taxon>Bacteroidota</taxon>
        <taxon>Bacteroidia</taxon>
        <taxon>Bacteroidales</taxon>
        <taxon>Prevotellaceae</taxon>
        <taxon>Xylanibacter</taxon>
    </lineage>
</organism>
<evidence type="ECO:0000313" key="3">
    <source>
        <dbReference type="EMBL" id="NPE25506.1"/>
    </source>
</evidence>
<keyword evidence="4" id="KW-1185">Reference proteome</keyword>
<dbReference type="EMBL" id="JABKKJ010000012">
    <property type="protein sequence ID" value="NPE25506.1"/>
    <property type="molecule type" value="Genomic_DNA"/>
</dbReference>
<feature type="chain" id="PRO_5046757612" evidence="1">
    <location>
        <begin position="26"/>
        <end position="147"/>
    </location>
</feature>
<dbReference type="Proteomes" id="UP000820977">
    <property type="component" value="Unassembled WGS sequence"/>
</dbReference>
<dbReference type="InterPro" id="IPR026444">
    <property type="entry name" value="Secre_tail"/>
</dbReference>
<evidence type="ECO:0000259" key="2">
    <source>
        <dbReference type="Pfam" id="PF18962"/>
    </source>
</evidence>
<keyword evidence="1" id="KW-0732">Signal</keyword>
<dbReference type="RefSeq" id="WP_172344966.1">
    <property type="nucleotide sequence ID" value="NZ_CASYYZ010000040.1"/>
</dbReference>
<name>A0ABX2B2K2_9BACT</name>
<feature type="domain" description="Secretion system C-terminal sorting" evidence="2">
    <location>
        <begin position="92"/>
        <end position="145"/>
    </location>
</feature>
<accession>A0ABX2B2K2</accession>
<dbReference type="NCBIfam" id="TIGR04183">
    <property type="entry name" value="Por_Secre_tail"/>
    <property type="match status" value="1"/>
</dbReference>
<comment type="caution">
    <text evidence="3">The sequence shown here is derived from an EMBL/GenBank/DDBJ whole genome shotgun (WGS) entry which is preliminary data.</text>
</comment>
<proteinExistence type="predicted"/>
<evidence type="ECO:0000256" key="1">
    <source>
        <dbReference type="SAM" id="SignalP"/>
    </source>
</evidence>
<evidence type="ECO:0000313" key="4">
    <source>
        <dbReference type="Proteomes" id="UP000820977"/>
    </source>
</evidence>
<protein>
    <submittedName>
        <fullName evidence="3">T9SS type A sorting domain-containing protein</fullName>
    </submittedName>
</protein>